<evidence type="ECO:0000313" key="3">
    <source>
        <dbReference type="Proteomes" id="UP000295142"/>
    </source>
</evidence>
<dbReference type="AlphaFoldDB" id="A0A4R2KLT6"/>
<dbReference type="RefSeq" id="WP_279389326.1">
    <property type="nucleotide sequence ID" value="NZ_SLWW01000002.1"/>
</dbReference>
<keyword evidence="3" id="KW-1185">Reference proteome</keyword>
<dbReference type="EMBL" id="SLWW01000002">
    <property type="protein sequence ID" value="TCO73582.1"/>
    <property type="molecule type" value="Genomic_DNA"/>
</dbReference>
<reference evidence="2 3" key="1">
    <citation type="submission" date="2019-03" db="EMBL/GenBank/DDBJ databases">
        <title>Genomic Encyclopedia of Type Strains, Phase IV (KMG-IV): sequencing the most valuable type-strain genomes for metagenomic binning, comparative biology and taxonomic classification.</title>
        <authorList>
            <person name="Goeker M."/>
        </authorList>
    </citation>
    <scope>NUCLEOTIDE SEQUENCE [LARGE SCALE GENOMIC DNA]</scope>
    <source>
        <strain evidence="2 3">DSM 4868</strain>
    </source>
</reference>
<proteinExistence type="predicted"/>
<evidence type="ECO:0000313" key="2">
    <source>
        <dbReference type="EMBL" id="TCO73582.1"/>
    </source>
</evidence>
<protein>
    <submittedName>
        <fullName evidence="2">Uncharacterized protein</fullName>
    </submittedName>
</protein>
<feature type="region of interest" description="Disordered" evidence="1">
    <location>
        <begin position="20"/>
        <end position="43"/>
    </location>
</feature>
<gene>
    <name evidence="2" type="ORF">EV655_102347</name>
</gene>
<evidence type="ECO:0000256" key="1">
    <source>
        <dbReference type="SAM" id="MobiDB-lite"/>
    </source>
</evidence>
<dbReference type="Proteomes" id="UP000295142">
    <property type="component" value="Unassembled WGS sequence"/>
</dbReference>
<accession>A0A4R2KLT6</accession>
<organism evidence="2 3">
    <name type="scientific">Rhodovulum euryhalinum</name>
    <dbReference type="NCBI Taxonomy" id="35805"/>
    <lineage>
        <taxon>Bacteria</taxon>
        <taxon>Pseudomonadati</taxon>
        <taxon>Pseudomonadota</taxon>
        <taxon>Alphaproteobacteria</taxon>
        <taxon>Rhodobacterales</taxon>
        <taxon>Paracoccaceae</taxon>
        <taxon>Rhodovulum</taxon>
    </lineage>
</organism>
<sequence>MFDLDEMARWDEVLEALAHHEETDKLREGADREPAAARELEDA</sequence>
<comment type="caution">
    <text evidence="2">The sequence shown here is derived from an EMBL/GenBank/DDBJ whole genome shotgun (WGS) entry which is preliminary data.</text>
</comment>
<name>A0A4R2KLT6_9RHOB</name>